<keyword evidence="2" id="KW-0812">Transmembrane</keyword>
<feature type="transmembrane region" description="Helical" evidence="2">
    <location>
        <begin position="186"/>
        <end position="208"/>
    </location>
</feature>
<feature type="transmembrane region" description="Helical" evidence="2">
    <location>
        <begin position="302"/>
        <end position="321"/>
    </location>
</feature>
<protein>
    <submittedName>
        <fullName evidence="3">MFS transporter</fullName>
    </submittedName>
</protein>
<keyword evidence="2" id="KW-1133">Transmembrane helix</keyword>
<feature type="transmembrane region" description="Helical" evidence="2">
    <location>
        <begin position="114"/>
        <end position="138"/>
    </location>
</feature>
<dbReference type="RefSeq" id="WP_344872721.1">
    <property type="nucleotide sequence ID" value="NZ_BAAAZP010000009.1"/>
</dbReference>
<keyword evidence="2" id="KW-0472">Membrane</keyword>
<evidence type="ECO:0000313" key="3">
    <source>
        <dbReference type="EMBL" id="GAA3646254.1"/>
    </source>
</evidence>
<sequence length="464" mass="49470">MAQPGTAPAPGRTPAWRYAVGMFGTSIPINMIKGSMILYYVDILGLDVRAYGVVMVVYAVIDAIDNPVLGHLSDRTRTRFGRRRPWLLVGAPMLAACMIAFFSAPTSLEGMGLVLWFAVFAILCEAFDSMLNANYGALLPELFPRERDRAVANSLRQGFQLVALVISLAVTPVLTTGVFGSEESTGGFQITAIVYGVIALVVIVFMALSARESPRYSTRERPLLLRSVWSIVRNPLFWTVGLTGACYGIAMALVLSGIQLYVRYSLGLPVGNALYLQGIVILVSAGGLVVWTRIVARRGALWTWRLAFAILAVSFAALFFATDLVTAIAAGVVVGAGWSGMLATNDLIVARVLDADAARNGEHREGLFLSAFGFFTRLNGIVTGLALTSLGVFFGYNSGADAGADPGLAFRVYLCVYPFALTAIGALAARLISVPIETPPEAAEPVEPPPPGPTDEPAAVESPR</sequence>
<reference evidence="4" key="1">
    <citation type="journal article" date="2019" name="Int. J. Syst. Evol. Microbiol.">
        <title>The Global Catalogue of Microorganisms (GCM) 10K type strain sequencing project: providing services to taxonomists for standard genome sequencing and annotation.</title>
        <authorList>
            <consortium name="The Broad Institute Genomics Platform"/>
            <consortium name="The Broad Institute Genome Sequencing Center for Infectious Disease"/>
            <person name="Wu L."/>
            <person name="Ma J."/>
        </authorList>
    </citation>
    <scope>NUCLEOTIDE SEQUENCE [LARGE SCALE GENOMIC DNA]</scope>
    <source>
        <strain evidence="4">JCM 16904</strain>
    </source>
</reference>
<feature type="transmembrane region" description="Helical" evidence="2">
    <location>
        <begin position="85"/>
        <end position="102"/>
    </location>
</feature>
<dbReference type="EMBL" id="BAAAZP010000009">
    <property type="protein sequence ID" value="GAA3646254.1"/>
    <property type="molecule type" value="Genomic_DNA"/>
</dbReference>
<evidence type="ECO:0000256" key="1">
    <source>
        <dbReference type="SAM" id="MobiDB-lite"/>
    </source>
</evidence>
<feature type="compositionally biased region" description="Low complexity" evidence="1">
    <location>
        <begin position="455"/>
        <end position="464"/>
    </location>
</feature>
<feature type="transmembrane region" description="Helical" evidence="2">
    <location>
        <begin position="37"/>
        <end position="64"/>
    </location>
</feature>
<dbReference type="PANTHER" id="PTHR11328">
    <property type="entry name" value="MAJOR FACILITATOR SUPERFAMILY DOMAIN-CONTAINING PROTEIN"/>
    <property type="match status" value="1"/>
</dbReference>
<evidence type="ECO:0000313" key="4">
    <source>
        <dbReference type="Proteomes" id="UP001500902"/>
    </source>
</evidence>
<feature type="transmembrane region" description="Helical" evidence="2">
    <location>
        <begin position="274"/>
        <end position="295"/>
    </location>
</feature>
<evidence type="ECO:0000256" key="2">
    <source>
        <dbReference type="SAM" id="Phobius"/>
    </source>
</evidence>
<feature type="transmembrane region" description="Helical" evidence="2">
    <location>
        <begin position="374"/>
        <end position="396"/>
    </location>
</feature>
<dbReference type="InterPro" id="IPR039672">
    <property type="entry name" value="MFS_2"/>
</dbReference>
<dbReference type="SUPFAM" id="SSF103473">
    <property type="entry name" value="MFS general substrate transporter"/>
    <property type="match status" value="1"/>
</dbReference>
<accession>A0ABP7B2T0</accession>
<dbReference type="Pfam" id="PF13347">
    <property type="entry name" value="MFS_2"/>
    <property type="match status" value="1"/>
</dbReference>
<proteinExistence type="predicted"/>
<dbReference type="Proteomes" id="UP001500902">
    <property type="component" value="Unassembled WGS sequence"/>
</dbReference>
<feature type="transmembrane region" description="Helical" evidence="2">
    <location>
        <begin position="236"/>
        <end position="262"/>
    </location>
</feature>
<comment type="caution">
    <text evidence="3">The sequence shown here is derived from an EMBL/GenBank/DDBJ whole genome shotgun (WGS) entry which is preliminary data.</text>
</comment>
<feature type="region of interest" description="Disordered" evidence="1">
    <location>
        <begin position="440"/>
        <end position="464"/>
    </location>
</feature>
<dbReference type="InterPro" id="IPR036259">
    <property type="entry name" value="MFS_trans_sf"/>
</dbReference>
<dbReference type="Gene3D" id="1.20.1250.20">
    <property type="entry name" value="MFS general substrate transporter like domains"/>
    <property type="match status" value="1"/>
</dbReference>
<name>A0ABP7B2T0_9ACTN</name>
<feature type="transmembrane region" description="Helical" evidence="2">
    <location>
        <begin position="159"/>
        <end position="180"/>
    </location>
</feature>
<gene>
    <name evidence="3" type="ORF">GCM10022224_006240</name>
</gene>
<dbReference type="PANTHER" id="PTHR11328:SF28">
    <property type="entry name" value="MAJOR FACILITATOR SUPERFAMILY DOMAIN-CONTAINING PROTEIN 12"/>
    <property type="match status" value="1"/>
</dbReference>
<keyword evidence="4" id="KW-1185">Reference proteome</keyword>
<organism evidence="3 4">
    <name type="scientific">Nonomuraea antimicrobica</name>
    <dbReference type="NCBI Taxonomy" id="561173"/>
    <lineage>
        <taxon>Bacteria</taxon>
        <taxon>Bacillati</taxon>
        <taxon>Actinomycetota</taxon>
        <taxon>Actinomycetes</taxon>
        <taxon>Streptosporangiales</taxon>
        <taxon>Streptosporangiaceae</taxon>
        <taxon>Nonomuraea</taxon>
    </lineage>
</organism>
<feature type="transmembrane region" description="Helical" evidence="2">
    <location>
        <begin position="408"/>
        <end position="429"/>
    </location>
</feature>